<evidence type="ECO:0000256" key="2">
    <source>
        <dbReference type="SAM" id="SignalP"/>
    </source>
</evidence>
<keyword evidence="1" id="KW-1133">Transmembrane helix</keyword>
<evidence type="ECO:0000313" key="5">
    <source>
        <dbReference type="Proteomes" id="UP000030764"/>
    </source>
</evidence>
<reference evidence="4 5" key="1">
    <citation type="journal article" date="2014" name="Nat. Genet.">
        <title>Genome and transcriptome of the porcine whipworm Trichuris suis.</title>
        <authorList>
            <person name="Jex A.R."/>
            <person name="Nejsum P."/>
            <person name="Schwarz E.M."/>
            <person name="Hu L."/>
            <person name="Young N.D."/>
            <person name="Hall R.S."/>
            <person name="Korhonen P.K."/>
            <person name="Liao S."/>
            <person name="Thamsborg S."/>
            <person name="Xia J."/>
            <person name="Xu P."/>
            <person name="Wang S."/>
            <person name="Scheerlinck J.P."/>
            <person name="Hofmann A."/>
            <person name="Sternberg P.W."/>
            <person name="Wang J."/>
            <person name="Gasser R.B."/>
        </authorList>
    </citation>
    <scope>NUCLEOTIDE SEQUENCE [LARGE SCALE GENOMIC DNA]</scope>
    <source>
        <strain evidence="4">DCEP-RM93F</strain>
        <strain evidence="3">DCEP-RM93M</strain>
    </source>
</reference>
<evidence type="ECO:0000256" key="1">
    <source>
        <dbReference type="SAM" id="Phobius"/>
    </source>
</evidence>
<proteinExistence type="predicted"/>
<accession>A0A085NR30</accession>
<feature type="chain" id="PRO_5010405442" evidence="2">
    <location>
        <begin position="30"/>
        <end position="889"/>
    </location>
</feature>
<feature type="signal peptide" evidence="2">
    <location>
        <begin position="1"/>
        <end position="29"/>
    </location>
</feature>
<dbReference type="Proteomes" id="UP000030758">
    <property type="component" value="Unassembled WGS sequence"/>
</dbReference>
<name>A0A085NR30_9BILA</name>
<keyword evidence="1" id="KW-0472">Membrane</keyword>
<evidence type="ECO:0000313" key="3">
    <source>
        <dbReference type="EMBL" id="KFD50996.1"/>
    </source>
</evidence>
<gene>
    <name evidence="3" type="ORF">M513_08179</name>
    <name evidence="4" type="ORF">M514_08179</name>
</gene>
<dbReference type="EMBL" id="KL367480">
    <property type="protein sequence ID" value="KFD71926.1"/>
    <property type="molecule type" value="Genomic_DNA"/>
</dbReference>
<protein>
    <submittedName>
        <fullName evidence="4">Uncharacterized protein</fullName>
    </submittedName>
</protein>
<sequence>MSAVFGIMECLRMLLAVLLVTGDSTCSSGQTVNSSVAPWNLTERIEKERSLCLLSHISFHTHSDTTSFTDLLAHFHSLIEKCAQNSTALMRHSGESALQRISQAASGKKTRTVRQSMDKSSPFASFLANSKLVVRSEDSNMTIAHVVQIESGESSISFSLWETHISIRAEKVNLSVSPVQQIIVFVLTKPRLFIQRDGCSHNFSSPFSNLSMQPTLEENGNPSGIKMVVTSYRWNFSGQCDTNYFNVTNSSTTVIILNLMPAVAHSLPTFLSLARHPGTESAFLVSSTAGLSLEAELRDSIIKMEQNTLQLVHTQVPSKLNIQTEKYRLLGSGDDFVVNMSKSELLLHYRNSQIRMSSSAFLTASFVNARMIISALNSSRTYAAHLWSESLPSAELDVLFSFLNLTIEPAFTQIIISTFNSSTVINRQSPSIRIMSNYSTMKLNSTVHVIHIFTGDWLQIMSSPKFTCQSDGVCVDAIPAAQTNIEIPFNTTQPPTFERMEVLQVGDQDPVTLKVATDETVDNANLLTNDVSAGESFVEANVPALAPLEDNVTVEGMYYLHQAGSLDSELFPVEATESSTSVYLTDADHIAIESEIIKIQEVNSNKMKELFLATESTLEYAETQGHNGSHFLADGLNFTDKSLTSRRAVSKDTLMSANASAFLFTSSRPTVNWTFTFDKPSNLEEKKNLSVYRSKLLTVTVNGTIKPSESKNDFHKRVKRGLEYSFQKAQQKELSDYQMTKRGPKLKVLSYTGGHGSESHPFTAEILKLIDLSNPTQNETQVLFLLKQGKQMIDAWQAKRTYDSLNETELEAYLSYSIVRPIIPWEASLMAFSIMDSPGLYKTVISSLLTAFGLILCLSLLLLLYIVVRSQKRRRMTFITVEGRSLATE</sequence>
<dbReference type="EMBL" id="KL363245">
    <property type="protein sequence ID" value="KFD50996.1"/>
    <property type="molecule type" value="Genomic_DNA"/>
</dbReference>
<keyword evidence="2" id="KW-0732">Signal</keyword>
<feature type="transmembrane region" description="Helical" evidence="1">
    <location>
        <begin position="844"/>
        <end position="868"/>
    </location>
</feature>
<keyword evidence="5" id="KW-1185">Reference proteome</keyword>
<dbReference type="Proteomes" id="UP000030764">
    <property type="component" value="Unassembled WGS sequence"/>
</dbReference>
<dbReference type="AlphaFoldDB" id="A0A085NR30"/>
<organism evidence="4">
    <name type="scientific">Trichuris suis</name>
    <name type="common">pig whipworm</name>
    <dbReference type="NCBI Taxonomy" id="68888"/>
    <lineage>
        <taxon>Eukaryota</taxon>
        <taxon>Metazoa</taxon>
        <taxon>Ecdysozoa</taxon>
        <taxon>Nematoda</taxon>
        <taxon>Enoplea</taxon>
        <taxon>Dorylaimia</taxon>
        <taxon>Trichinellida</taxon>
        <taxon>Trichuridae</taxon>
        <taxon>Trichuris</taxon>
    </lineage>
</organism>
<evidence type="ECO:0000313" key="4">
    <source>
        <dbReference type="EMBL" id="KFD71926.1"/>
    </source>
</evidence>
<keyword evidence="1" id="KW-0812">Transmembrane</keyword>